<gene>
    <name evidence="3" type="ORF">CK498_21015</name>
</gene>
<reference evidence="3 4" key="1">
    <citation type="submission" date="2017-08" db="EMBL/GenBank/DDBJ databases">
        <title>Halomonas alkalisoli sp. nov., isolated from saline alkaline soil.</title>
        <authorList>
            <person name="Wang D."/>
            <person name="Zhang G."/>
        </authorList>
    </citation>
    <scope>NUCLEOTIDE SEQUENCE [LARGE SCALE GENOMIC DNA]</scope>
    <source>
        <strain evidence="3 4">WRN001</strain>
    </source>
</reference>
<proteinExistence type="predicted"/>
<evidence type="ECO:0008006" key="5">
    <source>
        <dbReference type="Google" id="ProtNLM"/>
    </source>
</evidence>
<dbReference type="EMBL" id="NSKB01000009">
    <property type="protein sequence ID" value="PAU74609.1"/>
    <property type="molecule type" value="Genomic_DNA"/>
</dbReference>
<organism evidence="3 4">
    <name type="scientific">Halomonas salipaludis</name>
    <dbReference type="NCBI Taxonomy" id="2032625"/>
    <lineage>
        <taxon>Bacteria</taxon>
        <taxon>Pseudomonadati</taxon>
        <taxon>Pseudomonadota</taxon>
        <taxon>Gammaproteobacteria</taxon>
        <taxon>Oceanospirillales</taxon>
        <taxon>Halomonadaceae</taxon>
        <taxon>Halomonas</taxon>
    </lineage>
</organism>
<dbReference type="Gene3D" id="3.10.450.160">
    <property type="entry name" value="inner membrane protein cigr"/>
    <property type="match status" value="1"/>
</dbReference>
<dbReference type="Proteomes" id="UP000217771">
    <property type="component" value="Unassembled WGS sequence"/>
</dbReference>
<keyword evidence="4" id="KW-1185">Reference proteome</keyword>
<evidence type="ECO:0000256" key="2">
    <source>
        <dbReference type="SAM" id="SignalP"/>
    </source>
</evidence>
<sequence length="190" mass="21027">MLPLSLRSSRWPLLAASALTLALGVSPLAAQPGNGQGAAPFGYLAQGASSQGSPQEQGQGASQGQGRGQGQRRQQEARSRESAPRESRRGDERRNGDWREGPSLEERVIRRIFEDNRDYVSRDADLPPGIRKNLERGKPLPPGIAKRFDDRLHGQLPRYEGYEWRQAGQDAILVDIANEVVYEILRGVVY</sequence>
<comment type="caution">
    <text evidence="3">The sequence shown here is derived from an EMBL/GenBank/DDBJ whole genome shotgun (WGS) entry which is preliminary data.</text>
</comment>
<name>A0A2A2EQD4_9GAMM</name>
<keyword evidence="2" id="KW-0732">Signal</keyword>
<feature type="signal peptide" evidence="2">
    <location>
        <begin position="1"/>
        <end position="30"/>
    </location>
</feature>
<evidence type="ECO:0000313" key="3">
    <source>
        <dbReference type="EMBL" id="PAU74609.1"/>
    </source>
</evidence>
<feature type="region of interest" description="Disordered" evidence="1">
    <location>
        <begin position="31"/>
        <end position="99"/>
    </location>
</feature>
<dbReference type="RefSeq" id="WP_095622821.1">
    <property type="nucleotide sequence ID" value="NZ_NSKB01000009.1"/>
</dbReference>
<dbReference type="NCBIfam" id="NF040487">
    <property type="entry name" value="T3SS_CigR_fam"/>
    <property type="match status" value="1"/>
</dbReference>
<feature type="chain" id="PRO_5012968548" description="Nickel/cobalt transporter regulator" evidence="2">
    <location>
        <begin position="31"/>
        <end position="190"/>
    </location>
</feature>
<protein>
    <recommendedName>
        <fullName evidence="5">Nickel/cobalt transporter regulator</fullName>
    </recommendedName>
</protein>
<accession>A0A2A2EQD4</accession>
<feature type="compositionally biased region" description="Low complexity" evidence="1">
    <location>
        <begin position="31"/>
        <end position="60"/>
    </location>
</feature>
<evidence type="ECO:0000313" key="4">
    <source>
        <dbReference type="Proteomes" id="UP000217771"/>
    </source>
</evidence>
<feature type="compositionally biased region" description="Basic and acidic residues" evidence="1">
    <location>
        <begin position="73"/>
        <end position="99"/>
    </location>
</feature>
<dbReference type="AlphaFoldDB" id="A0A2A2EQD4"/>
<evidence type="ECO:0000256" key="1">
    <source>
        <dbReference type="SAM" id="MobiDB-lite"/>
    </source>
</evidence>
<dbReference type="OrthoDB" id="6433631at2"/>